<sequence>MEREINGKMIETDPEGYLVNLEDWSEELAVELAKEDKLELGENHWKIIHYMREFFAQNGTAPNLRFLQKGLKEELGPEWGDKKFLFDLFPFGPAKQAGRYAGTPKPTGCV</sequence>
<dbReference type="EMBL" id="LDUG01000023">
    <property type="protein sequence ID" value="KVW95840.1"/>
    <property type="molecule type" value="Genomic_DNA"/>
</dbReference>
<reference evidence="5 6" key="1">
    <citation type="journal article" date="2015" name="Appl. Environ. Microbiol.">
        <title>Aerobic and Anaerobic Thiosulfate Oxidation by a Cold-Adapted, Subglacial Chemoautotroph.</title>
        <authorList>
            <person name="Harrold Z.R."/>
            <person name="Skidmore M.L."/>
            <person name="Hamilton T.L."/>
            <person name="Desch L."/>
            <person name="Amada K."/>
            <person name="van Gelder W."/>
            <person name="Glover K."/>
            <person name="Roden E.E."/>
            <person name="Boyd E.S."/>
        </authorList>
    </citation>
    <scope>NUCLEOTIDE SEQUENCE [LARGE SCALE GENOMIC DNA]</scope>
    <source>
        <strain evidence="5 6">RG</strain>
    </source>
</reference>
<gene>
    <name evidence="5" type="ORF">ABW22_09295</name>
</gene>
<dbReference type="NCBIfam" id="TIGR03342">
    <property type="entry name" value="dsrC_tusE_dsvC"/>
    <property type="match status" value="1"/>
</dbReference>
<dbReference type="GO" id="GO:0097163">
    <property type="term" value="F:sulfur carrier activity"/>
    <property type="evidence" value="ECO:0007669"/>
    <property type="project" value="TreeGrafter"/>
</dbReference>
<dbReference type="PANTHER" id="PTHR37010:SF1">
    <property type="entry name" value="SULFURTRANSFERASE TUSE"/>
    <property type="match status" value="1"/>
</dbReference>
<dbReference type="GO" id="GO:0002143">
    <property type="term" value="P:tRNA wobble position uridine thiolation"/>
    <property type="evidence" value="ECO:0007669"/>
    <property type="project" value="TreeGrafter"/>
</dbReference>
<dbReference type="Proteomes" id="UP000064243">
    <property type="component" value="Unassembled WGS sequence"/>
</dbReference>
<evidence type="ECO:0000313" key="5">
    <source>
        <dbReference type="EMBL" id="KVW95840.1"/>
    </source>
</evidence>
<dbReference type="SUPFAM" id="SSF69721">
    <property type="entry name" value="DsrC, the gamma subunit of dissimilatory sulfite reductase"/>
    <property type="match status" value="1"/>
</dbReference>
<evidence type="ECO:0000313" key="6">
    <source>
        <dbReference type="Proteomes" id="UP000064243"/>
    </source>
</evidence>
<dbReference type="STRING" id="1123392.GCA_000376425_02207"/>
<dbReference type="InterPro" id="IPR007453">
    <property type="entry name" value="DsrC/TusE"/>
</dbReference>
<evidence type="ECO:0000256" key="1">
    <source>
        <dbReference type="ARBA" id="ARBA00004496"/>
    </source>
</evidence>
<dbReference type="GO" id="GO:0005737">
    <property type="term" value="C:cytoplasm"/>
    <property type="evidence" value="ECO:0007669"/>
    <property type="project" value="UniProtKB-SubCell"/>
</dbReference>
<dbReference type="PATRIC" id="fig|36861.3.peg.1515"/>
<proteinExistence type="inferred from homology"/>
<dbReference type="InterPro" id="IPR025526">
    <property type="entry name" value="DsrC-like_dom_sf"/>
</dbReference>
<evidence type="ECO:0000256" key="4">
    <source>
        <dbReference type="PIRSR" id="PIRSR006223-50"/>
    </source>
</evidence>
<dbReference type="PIRSF" id="PIRSF006223">
    <property type="entry name" value="DsrC_TusE"/>
    <property type="match status" value="1"/>
</dbReference>
<keyword evidence="6" id="KW-1185">Reference proteome</keyword>
<dbReference type="OrthoDB" id="9786347at2"/>
<accession>A0A106BNX7</accession>
<dbReference type="AlphaFoldDB" id="A0A106BNX7"/>
<dbReference type="Gene3D" id="3.30.1420.10">
    <property type="match status" value="1"/>
</dbReference>
<dbReference type="InterPro" id="IPR043163">
    <property type="entry name" value="DsrC-like_N"/>
</dbReference>
<keyword evidence="3" id="KW-0963">Cytoplasm</keyword>
<comment type="similarity">
    <text evidence="2">Belongs to the DsrC/TusE family.</text>
</comment>
<dbReference type="PANTHER" id="PTHR37010">
    <property type="entry name" value="SULFURTRANSFERASE TUSE"/>
    <property type="match status" value="1"/>
</dbReference>
<comment type="caution">
    <text evidence="5">The sequence shown here is derived from an EMBL/GenBank/DDBJ whole genome shotgun (WGS) entry which is preliminary data.</text>
</comment>
<dbReference type="RefSeq" id="WP_059755351.1">
    <property type="nucleotide sequence ID" value="NZ_LDUG01000023.1"/>
</dbReference>
<evidence type="ECO:0000256" key="3">
    <source>
        <dbReference type="ARBA" id="ARBA00022490"/>
    </source>
</evidence>
<dbReference type="eggNOG" id="COG2920">
    <property type="taxonomic scope" value="Bacteria"/>
</dbReference>
<protein>
    <submittedName>
        <fullName evidence="5">Sulfur transfer protein TusE</fullName>
    </submittedName>
</protein>
<dbReference type="Gene3D" id="1.10.10.370">
    <property type="entry name" value="DsrC-like protein, C-terminal domain"/>
    <property type="match status" value="1"/>
</dbReference>
<name>A0A106BNX7_THIDE</name>
<dbReference type="InterPro" id="IPR042072">
    <property type="entry name" value="DsrC-like_C"/>
</dbReference>
<comment type="subcellular location">
    <subcellularLocation>
        <location evidence="1">Cytoplasm</location>
    </subcellularLocation>
</comment>
<dbReference type="Pfam" id="PF04358">
    <property type="entry name" value="DsrC"/>
    <property type="match status" value="1"/>
</dbReference>
<evidence type="ECO:0000256" key="2">
    <source>
        <dbReference type="ARBA" id="ARBA00005718"/>
    </source>
</evidence>
<organism evidence="5 6">
    <name type="scientific">Thiobacillus denitrificans</name>
    <dbReference type="NCBI Taxonomy" id="36861"/>
    <lineage>
        <taxon>Bacteria</taxon>
        <taxon>Pseudomonadati</taxon>
        <taxon>Pseudomonadota</taxon>
        <taxon>Betaproteobacteria</taxon>
        <taxon>Nitrosomonadales</taxon>
        <taxon>Thiobacillaceae</taxon>
        <taxon>Thiobacillus</taxon>
    </lineage>
</organism>
<feature type="active site" description="Cysteine persulfide intermediate" evidence="4">
    <location>
        <position position="109"/>
    </location>
</feature>